<dbReference type="CDD" id="cd06066">
    <property type="entry name" value="H2MP_NAD-link-bidir"/>
    <property type="match status" value="1"/>
</dbReference>
<dbReference type="RefSeq" id="WP_011243866.1">
    <property type="nucleotide sequence ID" value="NC_006576.1"/>
</dbReference>
<dbReference type="InterPro" id="IPR000671">
    <property type="entry name" value="Peptidase_A31"/>
</dbReference>
<dbReference type="GO" id="GO:0004175">
    <property type="term" value="F:endopeptidase activity"/>
    <property type="evidence" value="ECO:0007669"/>
    <property type="project" value="TreeGrafter"/>
</dbReference>
<dbReference type="InterPro" id="IPR023430">
    <property type="entry name" value="Pept_HybD-like_dom_sf"/>
</dbReference>
<protein>
    <recommendedName>
        <fullName evidence="3">Hydrogenase maturation protease</fullName>
    </recommendedName>
</protein>
<dbReference type="PANTHER" id="PTHR30302">
    <property type="entry name" value="HYDROGENASE 1 MATURATION PROTEASE"/>
    <property type="match status" value="1"/>
</dbReference>
<proteinExistence type="predicted"/>
<accession>A0A0H3K3F7</accession>
<evidence type="ECO:0000313" key="2">
    <source>
        <dbReference type="Proteomes" id="UP000001175"/>
    </source>
</evidence>
<gene>
    <name evidence="1" type="ordered locus">syc1556_d</name>
</gene>
<reference evidence="1 2" key="1">
    <citation type="journal article" date="2007" name="Photosyn. Res.">
        <title>Complete nucleotide sequence of the freshwater unicellular cyanobacterium Synechococcus elongatus PCC 6301 chromosome: gene content and organization.</title>
        <authorList>
            <person name="Sugita C."/>
            <person name="Ogata K."/>
            <person name="Shikata M."/>
            <person name="Jikuya H."/>
            <person name="Takano J."/>
            <person name="Furumichi M."/>
            <person name="Kanehisa M."/>
            <person name="Omata T."/>
            <person name="Sugiura M."/>
            <person name="Sugita M."/>
        </authorList>
    </citation>
    <scope>NUCLEOTIDE SEQUENCE [LARGE SCALE GENOMIC DNA]</scope>
    <source>
        <strain evidence="2">ATCC 27144 / PCC 6301 / SAUG 1402/1</strain>
    </source>
</reference>
<dbReference type="eggNOG" id="COG0680">
    <property type="taxonomic scope" value="Bacteria"/>
</dbReference>
<dbReference type="GeneID" id="72431448"/>
<dbReference type="SUPFAM" id="SSF53163">
    <property type="entry name" value="HybD-like"/>
    <property type="match status" value="1"/>
</dbReference>
<dbReference type="PANTHER" id="PTHR30302:SF5">
    <property type="entry name" value="SLR1876 PROTEIN"/>
    <property type="match status" value="1"/>
</dbReference>
<evidence type="ECO:0000313" key="1">
    <source>
        <dbReference type="EMBL" id="BAD79746.1"/>
    </source>
</evidence>
<dbReference type="Gene3D" id="3.40.50.1450">
    <property type="entry name" value="HybD-like"/>
    <property type="match status" value="1"/>
</dbReference>
<dbReference type="GO" id="GO:0016485">
    <property type="term" value="P:protein processing"/>
    <property type="evidence" value="ECO:0007669"/>
    <property type="project" value="TreeGrafter"/>
</dbReference>
<organism evidence="1 2">
    <name type="scientific">Synechococcus sp. (strain ATCC 27144 / PCC 6301 / SAUG 1402/1)</name>
    <name type="common">Anacystis nidulans</name>
    <dbReference type="NCBI Taxonomy" id="269084"/>
    <lineage>
        <taxon>Bacteria</taxon>
        <taxon>Bacillati</taxon>
        <taxon>Cyanobacteriota</taxon>
        <taxon>Cyanophyceae</taxon>
        <taxon>Synechococcales</taxon>
        <taxon>Synechococcaceae</taxon>
        <taxon>Synechococcus</taxon>
    </lineage>
</organism>
<dbReference type="EMBL" id="AP008231">
    <property type="protein sequence ID" value="BAD79746.1"/>
    <property type="molecule type" value="Genomic_DNA"/>
</dbReference>
<dbReference type="AlphaFoldDB" id="A0A0H3K3F7"/>
<dbReference type="NCBIfam" id="TIGR00072">
    <property type="entry name" value="hydrog_prot"/>
    <property type="match status" value="1"/>
</dbReference>
<dbReference type="GO" id="GO:0008047">
    <property type="term" value="F:enzyme activator activity"/>
    <property type="evidence" value="ECO:0007669"/>
    <property type="project" value="InterPro"/>
</dbReference>
<evidence type="ECO:0008006" key="3">
    <source>
        <dbReference type="Google" id="ProtNLM"/>
    </source>
</evidence>
<dbReference type="Proteomes" id="UP000001175">
    <property type="component" value="Chromosome"/>
</dbReference>
<sequence length="152" mass="16512">MCLVIGYGNALRSDDGAGIAVAEAIARWPGTTFRAIACHQVLPELAAELATVPTVIFVDAYPAADCTDGGVEMRRLSPDIEASMLSPHDLTPAALLGLCERLYGHCPTAYWVLIPGHDWHFSEQLSPATQSGVQQALWLIRHWNDQEVLCTN</sequence>
<name>A0A0H3K3F7_SYNP6</name>
<dbReference type="KEGG" id="syc:syc1556_d"/>